<accession>A0A7C8RDC8</accession>
<dbReference type="Proteomes" id="UP000474640">
    <property type="component" value="Unassembled WGS sequence"/>
</dbReference>
<organism evidence="4 5">
    <name type="scientific">Orbilia oligospora</name>
    <name type="common">Nematode-trapping fungus</name>
    <name type="synonym">Arthrobotrys oligospora</name>
    <dbReference type="NCBI Taxonomy" id="2813651"/>
    <lineage>
        <taxon>Eukaryota</taxon>
        <taxon>Fungi</taxon>
        <taxon>Dikarya</taxon>
        <taxon>Ascomycota</taxon>
        <taxon>Pezizomycotina</taxon>
        <taxon>Orbiliomycetes</taxon>
        <taxon>Orbiliales</taxon>
        <taxon>Orbiliaceae</taxon>
        <taxon>Orbilia</taxon>
    </lineage>
</organism>
<evidence type="ECO:0000313" key="5">
    <source>
        <dbReference type="Proteomes" id="UP000474640"/>
    </source>
</evidence>
<dbReference type="OrthoDB" id="20872at2759"/>
<keyword evidence="1" id="KW-0863">Zinc-finger</keyword>
<feature type="domain" description="C2H2-type" evidence="3">
    <location>
        <begin position="881"/>
        <end position="911"/>
    </location>
</feature>
<dbReference type="EMBL" id="JAABOJ010000024">
    <property type="protein sequence ID" value="KAF3278529.1"/>
    <property type="molecule type" value="Genomic_DNA"/>
</dbReference>
<evidence type="ECO:0000256" key="1">
    <source>
        <dbReference type="PROSITE-ProRule" id="PRU00042"/>
    </source>
</evidence>
<dbReference type="PANTHER" id="PTHR35391">
    <property type="entry name" value="C2H2-TYPE DOMAIN-CONTAINING PROTEIN-RELATED"/>
    <property type="match status" value="1"/>
</dbReference>
<name>A0A7C8RDC8_ORBOL</name>
<feature type="domain" description="C2H2-type" evidence="3">
    <location>
        <begin position="1082"/>
        <end position="1110"/>
    </location>
</feature>
<dbReference type="PANTHER" id="PTHR35391:SF7">
    <property type="entry name" value="C2H2-TYPE DOMAIN-CONTAINING PROTEIN"/>
    <property type="match status" value="1"/>
</dbReference>
<dbReference type="PROSITE" id="PS00028">
    <property type="entry name" value="ZINC_FINGER_C2H2_1"/>
    <property type="match status" value="2"/>
</dbReference>
<feature type="region of interest" description="Disordered" evidence="2">
    <location>
        <begin position="1296"/>
        <end position="1318"/>
    </location>
</feature>
<dbReference type="GO" id="GO:0008270">
    <property type="term" value="F:zinc ion binding"/>
    <property type="evidence" value="ECO:0007669"/>
    <property type="project" value="UniProtKB-KW"/>
</dbReference>
<evidence type="ECO:0000256" key="2">
    <source>
        <dbReference type="SAM" id="MobiDB-lite"/>
    </source>
</evidence>
<dbReference type="PROSITE" id="PS50157">
    <property type="entry name" value="ZINC_FINGER_C2H2_2"/>
    <property type="match status" value="2"/>
</dbReference>
<dbReference type="InterPro" id="IPR036236">
    <property type="entry name" value="Znf_C2H2_sf"/>
</dbReference>
<dbReference type="Gene3D" id="3.30.160.60">
    <property type="entry name" value="Classic Zinc Finger"/>
    <property type="match status" value="2"/>
</dbReference>
<comment type="caution">
    <text evidence="4">The sequence shown here is derived from an EMBL/GenBank/DDBJ whole genome shotgun (WGS) entry which is preliminary data.</text>
</comment>
<evidence type="ECO:0000313" key="4">
    <source>
        <dbReference type="EMBL" id="KAF3278529.1"/>
    </source>
</evidence>
<dbReference type="SUPFAM" id="SSF57667">
    <property type="entry name" value="beta-beta-alpha zinc fingers"/>
    <property type="match status" value="1"/>
</dbReference>
<dbReference type="SMART" id="SM00355">
    <property type="entry name" value="ZnF_C2H2"/>
    <property type="match status" value="7"/>
</dbReference>
<reference evidence="4 5" key="1">
    <citation type="submission" date="2020-01" db="EMBL/GenBank/DDBJ databases">
        <authorList>
            <person name="Palmer J.M."/>
        </authorList>
    </citation>
    <scope>NUCLEOTIDE SEQUENCE [LARGE SCALE GENOMIC DNA]</scope>
    <source>
        <strain evidence="4 5">TWF970</strain>
    </source>
</reference>
<keyword evidence="1" id="KW-0862">Zinc</keyword>
<sequence>MKFKLVPDLLRTSHAATMNHMHQDSPRGASGGSSPQLTSSLIQSMGDILMEDAETLIDTSNQTPIASITLECHQLFKETLANIQQSDEHDIFETQYGRLNIWASNIGAVVKDKSSLDYRLRLSDDIKSMILQLLEVLKGSLRQALDEGGDPNRRTQVFGEVIEAASASLDRLQNLATVIRKSSAQSRNLRSKALSSDDELNFKDFVLRVLKHRFKEANGSLCEQVAESVALRRKQFEYKIRHQGKLARPVVELGHSNLRPEPSMAGTKHHLVAPQRNYGEINTATREPKRLRLIAPLGRPCAVAPSETNASTLDTKLFRKTFPVHKAPRSIASQGTSVRDVDLEYPPPPALALEHRECTCPYCCEILLSVHTKNERWWRHHIDTDLEPYSCISEKCRSSSTQFAKFQDWAQHMATHGSSNIAWGVHLKMFHCPLCESLEPFRWKEDFTSHMNTHHAERFTSAQLLTLSRRSTITVIRGPHVCPFCNRMPEEIEKITPLNRDKMTELLPRHIASHLRSLAFMALPCRDDIKDYESNAGRNQSGEGSATSRRISNLDSDNELEEFWTNFTTGVQEQDVFEEFWTNVTTGVQEQDVFKELKFWKTMEEVENMEKIRHLYHEDNARPPSRSSTQHGWDFLPSRSEEYHIEEDPLIQKFIASQGEINRQSSSEQVQASDLELNEGMPLYMKLSSPKRTDGGDVDVTSRTDYVPSGYDGWTKNYVKGYLSGLAPHVDYESIVSPVTASVRLASRAASPVLAALSIHDKTNDSKDADLGSPCVTRLSPCVAESATPRPQLEFSGLEFPSPTSTSNYGFGDIGKIMLANSTNITEAPLGNEYLPFPQDTYARINRPRSQIHHCPRCALELPNLESFGDHMARVHGRKAFECPEPGCHVAYLRGDSLMRHITDIHSVKADDGFSARSIDTIVLLRKLHQEAKDRHEEGNLKSEDSERITAGHEGEIDDVFEKTPSPQQHISTTNNETLKSETLISRDDKNARAPDILLPSFRGIFGLGYPPRDRTLGTPAPDISLPSIRNIFTQTEEFVYKPGTKPAGQSSTGTQIIPGPISSITTITSQREQFTEEKLVYTCSECSATFSNKQLLRAHMSGNHNLKASICQLCGIGFDSPFNFQMHQCLKLEGPWTAIPEDIDSEAEQPVTPPPVTPPLVSPPPRLKLPNKDHPVCVCPECDFSSYDIGLVRVHMTRVHDISPSDCGRCGTISRDMASLTGHVCSGSGLNEALAKNPLRVTDPSKTPPRSVGGPLSKVPIDVDPGYGISPPVKRPRRKSAKVTNYYDWDRYINGGAVSTPSPEKQPEDRSSRAGYEINRSEIAESIESEISPSVKRPRRRSAQVTNYYDWDRYINGGEALKDRPKDGSDVFAKLKPEMSLEGWEQRRLQSETVHKVALRNNSDTAISTSENNADSQDSILVCMKCGVGGMTEIFLKMHICDDNVEASMVRES</sequence>
<protein>
    <recommendedName>
        <fullName evidence="3">C2H2-type domain-containing protein</fullName>
    </recommendedName>
</protein>
<dbReference type="InterPro" id="IPR013087">
    <property type="entry name" value="Znf_C2H2_type"/>
</dbReference>
<evidence type="ECO:0000259" key="3">
    <source>
        <dbReference type="PROSITE" id="PS50157"/>
    </source>
</evidence>
<proteinExistence type="predicted"/>
<gene>
    <name evidence="4" type="ORF">TWF970_004536</name>
</gene>
<feature type="region of interest" description="Disordered" evidence="2">
    <location>
        <begin position="1237"/>
        <end position="1281"/>
    </location>
</feature>
<keyword evidence="1" id="KW-0479">Metal-binding</keyword>